<dbReference type="Gene3D" id="1.20.920.10">
    <property type="entry name" value="Bromodomain-like"/>
    <property type="match status" value="1"/>
</dbReference>
<feature type="domain" description="PWWP" evidence="11">
    <location>
        <begin position="215"/>
        <end position="266"/>
    </location>
</feature>
<feature type="region of interest" description="Disordered" evidence="7">
    <location>
        <begin position="407"/>
        <end position="438"/>
    </location>
</feature>
<feature type="domain" description="Bromo" evidence="8">
    <location>
        <begin position="102"/>
        <end position="172"/>
    </location>
</feature>
<dbReference type="SUPFAM" id="SSF63748">
    <property type="entry name" value="Tudor/PWWP/MBT"/>
    <property type="match status" value="1"/>
</dbReference>
<dbReference type="InterPro" id="IPR044075">
    <property type="entry name" value="PRKCBP1_PHD"/>
</dbReference>
<feature type="compositionally biased region" description="Polar residues" evidence="7">
    <location>
        <begin position="414"/>
        <end position="438"/>
    </location>
</feature>
<feature type="compositionally biased region" description="Basic and acidic residues" evidence="7">
    <location>
        <begin position="682"/>
        <end position="695"/>
    </location>
</feature>
<evidence type="ECO:0000256" key="4">
    <source>
        <dbReference type="ARBA" id="ARBA00023117"/>
    </source>
</evidence>
<evidence type="ECO:0000256" key="5">
    <source>
        <dbReference type="PROSITE-ProRule" id="PRU00035"/>
    </source>
</evidence>
<feature type="compositionally biased region" description="Basic and acidic residues" evidence="7">
    <location>
        <begin position="640"/>
        <end position="652"/>
    </location>
</feature>
<feature type="region of interest" description="Disordered" evidence="7">
    <location>
        <begin position="588"/>
        <end position="664"/>
    </location>
</feature>
<feature type="compositionally biased region" description="Basic and acidic residues" evidence="7">
    <location>
        <begin position="759"/>
        <end position="769"/>
    </location>
</feature>
<dbReference type="GO" id="GO:0003714">
    <property type="term" value="F:transcription corepressor activity"/>
    <property type="evidence" value="ECO:0007669"/>
    <property type="project" value="TreeGrafter"/>
</dbReference>
<dbReference type="SMART" id="SM00297">
    <property type="entry name" value="BROMO"/>
    <property type="match status" value="1"/>
</dbReference>
<dbReference type="PROSITE" id="PS50812">
    <property type="entry name" value="PWWP"/>
    <property type="match status" value="1"/>
</dbReference>
<dbReference type="InterPro" id="IPR000313">
    <property type="entry name" value="PWWP_dom"/>
</dbReference>
<dbReference type="InterPro" id="IPR001965">
    <property type="entry name" value="Znf_PHD"/>
</dbReference>
<feature type="compositionally biased region" description="Polar residues" evidence="7">
    <location>
        <begin position="787"/>
        <end position="815"/>
    </location>
</feature>
<sequence length="881" mass="98782">EVDEEGSSKKRRTKEPTKVVGGVDSYCWRCHRDGSVIPCEICPRVYHLRCMQMDTAPPKGWMCPECSTVTQAENTDTRSRAMRMLSLDQLCNLLRYALTRMQNYEGSDDFAKPVDVAAFPYYRDFIVKPMDLTQLRQNIRAKMYGSTEAFLADAKWIVHNSIIFNSVQSKFTNTARALLKICKQEMQEIENCPDCYQNAHTRSSDSWFIEACRRPHVLVWAKLKGFPFWPAKAMTVNNENMVDVRFFGAHDRAWVPVSSCFLYSKLSPTPASNKSRRNLEECLQELEHHIKKLRDKFGRFEYPPYKTPYDPKNEDAQLAMFLPMYEVKVPGKRVMRISLHHDGARKSLLQQKPSTSSEGKKVTEDVSTEADSHESVQSSSSNKQATKDSQVNGSNIPMVIFPFKSVDGKETSESENTMSVNETENGSASKKPKTSQTIKKTYKVPLTAAAKKCFATEEKSCIKCYTKVTLEWSIDSGGKSLCSSCTLSPNKTLLKKDSQKDKCCARCQAQSTDSWHQTEGGDLFCASCYIKETEKPDIEHKTCAVCHTHIAMCWTHNSDGKSICSSCGFVRQPLKNDAQVDDPFHEEAATNQEKEETGKVLHHEETNGSETTEDWTTGNNSISRLDHSTAMEVPTDDGAGGDKTRKEDDNVTQHRPVASGDSTMLDFVAVDSPPKFLIPKSSETHSPEPSKKPSIVDRLQEKMWFAVEEALKGSGDKNASVEENVRSEEKKSDETNVEKSIDEQTLVTKDLPAAKVVLHDISDITKSVDKTGTNGSQNKMSKETELEAQSSSETGSEPDTDVSSSIESDSCVNNEEVTKKKKQNNINNVVRTLQERKNSVEESNDQTNKNPNTKEPNTLMLDDSSDEIPVLIIDEGEDNPD</sequence>
<dbReference type="PANTHER" id="PTHR46453">
    <property type="entry name" value="PROTEIN KINASE C-BINDING PROTEIN 1"/>
    <property type="match status" value="1"/>
</dbReference>
<dbReference type="CDD" id="cd20160">
    <property type="entry name" value="PWWP_PRKCBP1"/>
    <property type="match status" value="1"/>
</dbReference>
<dbReference type="CDD" id="cd05508">
    <property type="entry name" value="Bromo_RACK7"/>
    <property type="match status" value="1"/>
</dbReference>
<dbReference type="InterPro" id="IPR000679">
    <property type="entry name" value="Znf_GATA"/>
</dbReference>
<dbReference type="Gene3D" id="2.30.30.140">
    <property type="match status" value="1"/>
</dbReference>
<dbReference type="InterPro" id="IPR037967">
    <property type="entry name" value="ZMYND8_Bromo_dom"/>
</dbReference>
<dbReference type="PROSITE" id="PS01359">
    <property type="entry name" value="ZF_PHD_1"/>
    <property type="match status" value="1"/>
</dbReference>
<name>A0A1B6K109_9HEMI</name>
<dbReference type="GO" id="GO:0008270">
    <property type="term" value="F:zinc ion binding"/>
    <property type="evidence" value="ECO:0007669"/>
    <property type="project" value="UniProtKB-KW"/>
</dbReference>
<dbReference type="EMBL" id="GECU01002570">
    <property type="protein sequence ID" value="JAT05137.1"/>
    <property type="molecule type" value="Transcribed_RNA"/>
</dbReference>
<feature type="compositionally biased region" description="Low complexity" evidence="7">
    <location>
        <begin position="847"/>
        <end position="858"/>
    </location>
</feature>
<feature type="compositionally biased region" description="Polar residues" evidence="7">
    <location>
        <begin position="770"/>
        <end position="779"/>
    </location>
</feature>
<accession>A0A1B6K109</accession>
<dbReference type="Pfam" id="PF00439">
    <property type="entry name" value="Bromodomain"/>
    <property type="match status" value="1"/>
</dbReference>
<dbReference type="InterPro" id="IPR013083">
    <property type="entry name" value="Znf_RING/FYVE/PHD"/>
</dbReference>
<evidence type="ECO:0000259" key="9">
    <source>
        <dbReference type="PROSITE" id="PS50016"/>
    </source>
</evidence>
<dbReference type="InterPro" id="IPR011011">
    <property type="entry name" value="Znf_FYVE_PHD"/>
</dbReference>
<evidence type="ECO:0000259" key="10">
    <source>
        <dbReference type="PROSITE" id="PS50114"/>
    </source>
</evidence>
<feature type="compositionally biased region" description="Polar residues" evidence="7">
    <location>
        <begin position="348"/>
        <end position="357"/>
    </location>
</feature>
<keyword evidence="2 6" id="KW-0863">Zinc-finger</keyword>
<feature type="non-terminal residue" evidence="12">
    <location>
        <position position="881"/>
    </location>
</feature>
<feature type="compositionally biased region" description="Polar residues" evidence="7">
    <location>
        <begin position="608"/>
        <end position="623"/>
    </location>
</feature>
<dbReference type="InterPro" id="IPR019787">
    <property type="entry name" value="Znf_PHD-finger"/>
</dbReference>
<evidence type="ECO:0000256" key="3">
    <source>
        <dbReference type="ARBA" id="ARBA00022833"/>
    </source>
</evidence>
<feature type="region of interest" description="Disordered" evidence="7">
    <location>
        <begin position="676"/>
        <end position="695"/>
    </location>
</feature>
<organism evidence="12">
    <name type="scientific">Homalodisca liturata</name>
    <dbReference type="NCBI Taxonomy" id="320908"/>
    <lineage>
        <taxon>Eukaryota</taxon>
        <taxon>Metazoa</taxon>
        <taxon>Ecdysozoa</taxon>
        <taxon>Arthropoda</taxon>
        <taxon>Hexapoda</taxon>
        <taxon>Insecta</taxon>
        <taxon>Pterygota</taxon>
        <taxon>Neoptera</taxon>
        <taxon>Paraneoptera</taxon>
        <taxon>Hemiptera</taxon>
        <taxon>Auchenorrhyncha</taxon>
        <taxon>Membracoidea</taxon>
        <taxon>Cicadellidae</taxon>
        <taxon>Cicadellinae</taxon>
        <taxon>Proconiini</taxon>
        <taxon>Homalodisca</taxon>
    </lineage>
</organism>
<reference evidence="12" key="1">
    <citation type="submission" date="2015-11" db="EMBL/GenBank/DDBJ databases">
        <title>De novo transcriptome assembly of four potential Pierce s Disease insect vectors from Arizona vineyards.</title>
        <authorList>
            <person name="Tassone E.E."/>
        </authorList>
    </citation>
    <scope>NUCLEOTIDE SEQUENCE</scope>
</reference>
<evidence type="ECO:0008006" key="13">
    <source>
        <dbReference type="Google" id="ProtNLM"/>
    </source>
</evidence>
<dbReference type="Pfam" id="PF00855">
    <property type="entry name" value="PWWP"/>
    <property type="match status" value="1"/>
</dbReference>
<evidence type="ECO:0000313" key="12">
    <source>
        <dbReference type="EMBL" id="JAT05137.1"/>
    </source>
</evidence>
<dbReference type="InterPro" id="IPR001487">
    <property type="entry name" value="Bromodomain"/>
</dbReference>
<keyword evidence="1" id="KW-0479">Metal-binding</keyword>
<gene>
    <name evidence="12" type="ORF">g.35395</name>
</gene>
<protein>
    <recommendedName>
        <fullName evidence="13">Protein kinase C-binding protein 1</fullName>
    </recommendedName>
</protein>
<dbReference type="GO" id="GO:0005634">
    <property type="term" value="C:nucleus"/>
    <property type="evidence" value="ECO:0007669"/>
    <property type="project" value="TreeGrafter"/>
</dbReference>
<dbReference type="SUPFAM" id="SSF57903">
    <property type="entry name" value="FYVE/PHD zinc finger"/>
    <property type="match status" value="1"/>
</dbReference>
<dbReference type="PROSITE" id="PS50016">
    <property type="entry name" value="ZF_PHD_2"/>
    <property type="match status" value="1"/>
</dbReference>
<dbReference type="Gene3D" id="3.30.40.10">
    <property type="entry name" value="Zinc/RING finger domain, C3HC4 (zinc finger)"/>
    <property type="match status" value="1"/>
</dbReference>
<keyword evidence="3" id="KW-0862">Zinc</keyword>
<dbReference type="InterPro" id="IPR036427">
    <property type="entry name" value="Bromodomain-like_sf"/>
</dbReference>
<feature type="domain" description="GATA-type" evidence="10">
    <location>
        <begin position="498"/>
        <end position="528"/>
    </location>
</feature>
<evidence type="ECO:0000259" key="11">
    <source>
        <dbReference type="PROSITE" id="PS50812"/>
    </source>
</evidence>
<dbReference type="GO" id="GO:0043565">
    <property type="term" value="F:sequence-specific DNA binding"/>
    <property type="evidence" value="ECO:0007669"/>
    <property type="project" value="InterPro"/>
</dbReference>
<evidence type="ECO:0000256" key="2">
    <source>
        <dbReference type="ARBA" id="ARBA00022771"/>
    </source>
</evidence>
<dbReference type="PANTHER" id="PTHR46453:SF5">
    <property type="entry name" value="PROTEIN KINASE C-BINDING PROTEIN 1 ISOFORM X1"/>
    <property type="match status" value="1"/>
</dbReference>
<evidence type="ECO:0000256" key="1">
    <source>
        <dbReference type="ARBA" id="ARBA00022723"/>
    </source>
</evidence>
<feature type="non-terminal residue" evidence="12">
    <location>
        <position position="1"/>
    </location>
</feature>
<feature type="compositionally biased region" description="Basic and acidic residues" evidence="7">
    <location>
        <begin position="710"/>
        <end position="742"/>
    </location>
</feature>
<proteinExistence type="predicted"/>
<evidence type="ECO:0000256" key="7">
    <source>
        <dbReference type="SAM" id="MobiDB-lite"/>
    </source>
</evidence>
<dbReference type="SMART" id="SM00293">
    <property type="entry name" value="PWWP"/>
    <property type="match status" value="1"/>
</dbReference>
<feature type="compositionally biased region" description="Basic and acidic residues" evidence="7">
    <location>
        <begin position="358"/>
        <end position="374"/>
    </location>
</feature>
<dbReference type="CDD" id="cd15538">
    <property type="entry name" value="PHD_PRKCBP1"/>
    <property type="match status" value="1"/>
</dbReference>
<feature type="region of interest" description="Disordered" evidence="7">
    <location>
        <begin position="344"/>
        <end position="393"/>
    </location>
</feature>
<dbReference type="SUPFAM" id="SSF47370">
    <property type="entry name" value="Bromodomain"/>
    <property type="match status" value="1"/>
</dbReference>
<keyword evidence="4 5" id="KW-0103">Bromodomain</keyword>
<evidence type="ECO:0000256" key="6">
    <source>
        <dbReference type="PROSITE-ProRule" id="PRU00094"/>
    </source>
</evidence>
<feature type="domain" description="GATA-type" evidence="10">
    <location>
        <begin position="455"/>
        <end position="487"/>
    </location>
</feature>
<dbReference type="PROSITE" id="PS50014">
    <property type="entry name" value="BROMODOMAIN_2"/>
    <property type="match status" value="1"/>
</dbReference>
<evidence type="ECO:0000259" key="8">
    <source>
        <dbReference type="PROSITE" id="PS50014"/>
    </source>
</evidence>
<feature type="domain" description="GATA-type" evidence="10">
    <location>
        <begin position="537"/>
        <end position="569"/>
    </location>
</feature>
<feature type="region of interest" description="Disordered" evidence="7">
    <location>
        <begin position="759"/>
        <end position="881"/>
    </location>
</feature>
<dbReference type="AlphaFoldDB" id="A0A1B6K109"/>
<feature type="region of interest" description="Disordered" evidence="7">
    <location>
        <begin position="710"/>
        <end position="743"/>
    </location>
</feature>
<feature type="domain" description="PHD-type" evidence="9">
    <location>
        <begin position="24"/>
        <end position="69"/>
    </location>
</feature>
<dbReference type="SMART" id="SM00249">
    <property type="entry name" value="PHD"/>
    <property type="match status" value="1"/>
</dbReference>
<feature type="compositionally biased region" description="Basic and acidic residues" evidence="7">
    <location>
        <begin position="588"/>
        <end position="606"/>
    </location>
</feature>
<dbReference type="InterPro" id="IPR019786">
    <property type="entry name" value="Zinc_finger_PHD-type_CS"/>
</dbReference>
<feature type="compositionally biased region" description="Polar residues" evidence="7">
    <location>
        <begin position="375"/>
        <end position="393"/>
    </location>
</feature>
<dbReference type="GO" id="GO:0005737">
    <property type="term" value="C:cytoplasm"/>
    <property type="evidence" value="ECO:0007669"/>
    <property type="project" value="TreeGrafter"/>
</dbReference>
<dbReference type="PROSITE" id="PS50114">
    <property type="entry name" value="GATA_ZN_FINGER_2"/>
    <property type="match status" value="3"/>
</dbReference>